<protein>
    <recommendedName>
        <fullName evidence="4">CUB domain-containing protein</fullName>
    </recommendedName>
</protein>
<organism evidence="5 6">
    <name type="scientific">Diploscapter pachys</name>
    <dbReference type="NCBI Taxonomy" id="2018661"/>
    <lineage>
        <taxon>Eukaryota</taxon>
        <taxon>Metazoa</taxon>
        <taxon>Ecdysozoa</taxon>
        <taxon>Nematoda</taxon>
        <taxon>Chromadorea</taxon>
        <taxon>Rhabditida</taxon>
        <taxon>Rhabditina</taxon>
        <taxon>Rhabditomorpha</taxon>
        <taxon>Rhabditoidea</taxon>
        <taxon>Rhabditidae</taxon>
        <taxon>Diploscapter</taxon>
    </lineage>
</organism>
<dbReference type="SUPFAM" id="SSF49854">
    <property type="entry name" value="Spermadhesin, CUB domain"/>
    <property type="match status" value="1"/>
</dbReference>
<dbReference type="OrthoDB" id="6514358at2759"/>
<dbReference type="EMBL" id="LIAE01007428">
    <property type="protein sequence ID" value="PAV79335.1"/>
    <property type="molecule type" value="Genomic_DNA"/>
</dbReference>
<comment type="caution">
    <text evidence="5">The sequence shown here is derived from an EMBL/GenBank/DDBJ whole genome shotgun (WGS) entry which is preliminary data.</text>
</comment>
<evidence type="ECO:0000313" key="5">
    <source>
        <dbReference type="EMBL" id="PAV79335.1"/>
    </source>
</evidence>
<keyword evidence="1" id="KW-1015">Disulfide bond</keyword>
<dbReference type="InterPro" id="IPR035914">
    <property type="entry name" value="Sperma_CUB_dom_sf"/>
</dbReference>
<evidence type="ECO:0000256" key="3">
    <source>
        <dbReference type="SAM" id="Phobius"/>
    </source>
</evidence>
<feature type="transmembrane region" description="Helical" evidence="3">
    <location>
        <begin position="127"/>
        <end position="154"/>
    </location>
</feature>
<evidence type="ECO:0000256" key="1">
    <source>
        <dbReference type="ARBA" id="ARBA00023157"/>
    </source>
</evidence>
<keyword evidence="3" id="KW-1133">Transmembrane helix</keyword>
<dbReference type="AlphaFoldDB" id="A0A2A2KZI4"/>
<feature type="domain" description="CUB" evidence="4">
    <location>
        <begin position="1"/>
        <end position="109"/>
    </location>
</feature>
<evidence type="ECO:0000256" key="2">
    <source>
        <dbReference type="PROSITE-ProRule" id="PRU00059"/>
    </source>
</evidence>
<gene>
    <name evidence="5" type="ORF">WR25_09709</name>
</gene>
<dbReference type="CDD" id="cd00041">
    <property type="entry name" value="CUB"/>
    <property type="match status" value="1"/>
</dbReference>
<comment type="caution">
    <text evidence="2">Lacks conserved residue(s) required for the propagation of feature annotation.</text>
</comment>
<dbReference type="STRING" id="2018661.A0A2A2KZI4"/>
<name>A0A2A2KZI4_9BILA</name>
<keyword evidence="3" id="KW-0812">Transmembrane</keyword>
<keyword evidence="3" id="KW-0472">Membrane</keyword>
<evidence type="ECO:0000313" key="6">
    <source>
        <dbReference type="Proteomes" id="UP000218231"/>
    </source>
</evidence>
<accession>A0A2A2KZI4</accession>
<reference evidence="5 6" key="1">
    <citation type="journal article" date="2017" name="Curr. Biol.">
        <title>Genome architecture and evolution of a unichromosomal asexual nematode.</title>
        <authorList>
            <person name="Fradin H."/>
            <person name="Zegar C."/>
            <person name="Gutwein M."/>
            <person name="Lucas J."/>
            <person name="Kovtun M."/>
            <person name="Corcoran D."/>
            <person name="Baugh L.R."/>
            <person name="Kiontke K."/>
            <person name="Gunsalus K."/>
            <person name="Fitch D.H."/>
            <person name="Piano F."/>
        </authorList>
    </citation>
    <scope>NUCLEOTIDE SEQUENCE [LARGE SCALE GENOMIC DNA]</scope>
    <source>
        <strain evidence="5">PF1309</strain>
    </source>
</reference>
<proteinExistence type="predicted"/>
<dbReference type="PROSITE" id="PS01180">
    <property type="entry name" value="CUB"/>
    <property type="match status" value="1"/>
</dbReference>
<dbReference type="Proteomes" id="UP000218231">
    <property type="component" value="Unassembled WGS sequence"/>
</dbReference>
<sequence length="208" mass="22783">MLIAPVGYRIRLRAIEFDVAGSGGKGSCHKDTLHVFDHESTVDPQLLESQKADDVISPGPIVGQFCGRIAPLTVLNVSSENAMSLWWHANSEVSDGEKRKGFKLHWSAFRVVKKDVYLDPISSVSGVAILLLSAFIVFMTGMLCLLICCICRCLRSKSLPQKETVQENNAVNCNKSGPPQFFLPSPPKMKPPSTNTAYGMQSMPNVMV</sequence>
<evidence type="ECO:0000259" key="4">
    <source>
        <dbReference type="PROSITE" id="PS01180"/>
    </source>
</evidence>
<dbReference type="Gene3D" id="2.60.120.290">
    <property type="entry name" value="Spermadhesin, CUB domain"/>
    <property type="match status" value="1"/>
</dbReference>
<keyword evidence="6" id="KW-1185">Reference proteome</keyword>
<dbReference type="InterPro" id="IPR000859">
    <property type="entry name" value="CUB_dom"/>
</dbReference>